<organism evidence="1 2">
    <name type="scientific">Candidatus Woesebacteria bacterium RBG_16_34_12</name>
    <dbReference type="NCBI Taxonomy" id="1802480"/>
    <lineage>
        <taxon>Bacteria</taxon>
        <taxon>Candidatus Woeseibacteriota</taxon>
    </lineage>
</organism>
<name>A0A1F7X6Z1_9BACT</name>
<accession>A0A1F7X6Z1</accession>
<proteinExistence type="predicted"/>
<protein>
    <submittedName>
        <fullName evidence="1">Uncharacterized protein</fullName>
    </submittedName>
</protein>
<dbReference type="EMBL" id="MGFS01000028">
    <property type="protein sequence ID" value="OGM10846.1"/>
    <property type="molecule type" value="Genomic_DNA"/>
</dbReference>
<dbReference type="AlphaFoldDB" id="A0A1F7X6Z1"/>
<reference evidence="1 2" key="1">
    <citation type="journal article" date="2016" name="Nat. Commun.">
        <title>Thousands of microbial genomes shed light on interconnected biogeochemical processes in an aquifer system.</title>
        <authorList>
            <person name="Anantharaman K."/>
            <person name="Brown C.T."/>
            <person name="Hug L.A."/>
            <person name="Sharon I."/>
            <person name="Castelle C.J."/>
            <person name="Probst A.J."/>
            <person name="Thomas B.C."/>
            <person name="Singh A."/>
            <person name="Wilkins M.J."/>
            <person name="Karaoz U."/>
            <person name="Brodie E.L."/>
            <person name="Williams K.H."/>
            <person name="Hubbard S.S."/>
            <person name="Banfield J.F."/>
        </authorList>
    </citation>
    <scope>NUCLEOTIDE SEQUENCE [LARGE SCALE GENOMIC DNA]</scope>
</reference>
<comment type="caution">
    <text evidence="1">The sequence shown here is derived from an EMBL/GenBank/DDBJ whole genome shotgun (WGS) entry which is preliminary data.</text>
</comment>
<dbReference type="Proteomes" id="UP000177053">
    <property type="component" value="Unassembled WGS sequence"/>
</dbReference>
<evidence type="ECO:0000313" key="1">
    <source>
        <dbReference type="EMBL" id="OGM10846.1"/>
    </source>
</evidence>
<sequence>MKKIIVVAVLLVVFLIGVVFFLRLVIGGPEDTWICVNGEWVKHGNPSSPKPDMGCGSKIVEQTKQELEDISRCLSASGSMMDYQEAKGIASEVCSEGKLKEEHFCNGVTGTWWIDFEPNEIKEGCNPACVVNIETKQAEINWRCTGLIEPSI</sequence>
<evidence type="ECO:0000313" key="2">
    <source>
        <dbReference type="Proteomes" id="UP000177053"/>
    </source>
</evidence>
<gene>
    <name evidence="1" type="ORF">A2Z22_03105</name>
</gene>